<accession>A0A1F5FF66</accession>
<evidence type="ECO:0000313" key="2">
    <source>
        <dbReference type="Proteomes" id="UP000176682"/>
    </source>
</evidence>
<dbReference type="EMBL" id="MFAM01000052">
    <property type="protein sequence ID" value="OGD78298.1"/>
    <property type="molecule type" value="Genomic_DNA"/>
</dbReference>
<comment type="caution">
    <text evidence="1">The sequence shown here is derived from an EMBL/GenBank/DDBJ whole genome shotgun (WGS) entry which is preliminary data.</text>
</comment>
<dbReference type="Proteomes" id="UP000176682">
    <property type="component" value="Unassembled WGS sequence"/>
</dbReference>
<dbReference type="AlphaFoldDB" id="A0A1F5FF66"/>
<gene>
    <name evidence="1" type="ORF">A2368_00230</name>
</gene>
<sequence length="378" mass="42233">MGEAIGTPQLEGRILESVVGVIPASEMPRSREAMYSDSFESRMTEKVNAGVKAADRLDNLKPDESLTTKELQDLCVGAMWKLSGDYLKWLKTADSADKDRIDRKIKFTNGLVKALALIPWDGEAEKNVEELMTNLNVQFSEKNYGGKYRKVNNSSWEDQDVSGLMGEVVGVKAMLAAFEYGIQAMVPFNEEHGLKLVGGRVDKGGIDATSMLEARHDDGTVGVHVLGIQDKTCNLKRLYRSSLGGYFYYNGVILMDVNRRGSMVVVSDKTGERQVIVKPENDQEGGENTFMELTDKDERYVARMKATMEELFGKLKDDDRCCLSVLGMLVVSDGAFNWKQWMRQVNNEQWKQAMAGGISAMLDEMWTAKQAIKSQTQN</sequence>
<name>A0A1F5FF66_9BACT</name>
<evidence type="ECO:0000313" key="1">
    <source>
        <dbReference type="EMBL" id="OGD78298.1"/>
    </source>
</evidence>
<organism evidence="1 2">
    <name type="scientific">Candidatus Collierbacteria bacterium RIFOXYB1_FULL_49_13</name>
    <dbReference type="NCBI Taxonomy" id="1817728"/>
    <lineage>
        <taxon>Bacteria</taxon>
        <taxon>Candidatus Collieribacteriota</taxon>
    </lineage>
</organism>
<protein>
    <submittedName>
        <fullName evidence="1">Uncharacterized protein</fullName>
    </submittedName>
</protein>
<proteinExistence type="predicted"/>
<reference evidence="1 2" key="1">
    <citation type="journal article" date="2016" name="Nat. Commun.">
        <title>Thousands of microbial genomes shed light on interconnected biogeochemical processes in an aquifer system.</title>
        <authorList>
            <person name="Anantharaman K."/>
            <person name="Brown C.T."/>
            <person name="Hug L.A."/>
            <person name="Sharon I."/>
            <person name="Castelle C.J."/>
            <person name="Probst A.J."/>
            <person name="Thomas B.C."/>
            <person name="Singh A."/>
            <person name="Wilkins M.J."/>
            <person name="Karaoz U."/>
            <person name="Brodie E.L."/>
            <person name="Williams K.H."/>
            <person name="Hubbard S.S."/>
            <person name="Banfield J.F."/>
        </authorList>
    </citation>
    <scope>NUCLEOTIDE SEQUENCE [LARGE SCALE GENOMIC DNA]</scope>
</reference>